<gene>
    <name evidence="3" type="ORF">ACJMK2_040218</name>
</gene>
<dbReference type="Proteomes" id="UP001634394">
    <property type="component" value="Unassembled WGS sequence"/>
</dbReference>
<name>A0ABD3WED2_SINWO</name>
<comment type="caution">
    <text evidence="3">The sequence shown here is derived from an EMBL/GenBank/DDBJ whole genome shotgun (WGS) entry which is preliminary data.</text>
</comment>
<evidence type="ECO:0000313" key="4">
    <source>
        <dbReference type="Proteomes" id="UP001634394"/>
    </source>
</evidence>
<evidence type="ECO:0000256" key="2">
    <source>
        <dbReference type="SAM" id="SignalP"/>
    </source>
</evidence>
<feature type="chain" id="PRO_5044892583" evidence="2">
    <location>
        <begin position="25"/>
        <end position="265"/>
    </location>
</feature>
<keyword evidence="2" id="KW-0732">Signal</keyword>
<keyword evidence="1" id="KW-0812">Transmembrane</keyword>
<keyword evidence="4" id="KW-1185">Reference proteome</keyword>
<accession>A0ABD3WED2</accession>
<feature type="signal peptide" evidence="2">
    <location>
        <begin position="1"/>
        <end position="24"/>
    </location>
</feature>
<evidence type="ECO:0000256" key="1">
    <source>
        <dbReference type="SAM" id="Phobius"/>
    </source>
</evidence>
<protein>
    <submittedName>
        <fullName evidence="3">Uncharacterized protein</fullName>
    </submittedName>
</protein>
<keyword evidence="1" id="KW-1133">Transmembrane helix</keyword>
<proteinExistence type="predicted"/>
<evidence type="ECO:0000313" key="3">
    <source>
        <dbReference type="EMBL" id="KAL3872284.1"/>
    </source>
</evidence>
<feature type="transmembrane region" description="Helical" evidence="1">
    <location>
        <begin position="239"/>
        <end position="264"/>
    </location>
</feature>
<dbReference type="EMBL" id="JBJQND010000007">
    <property type="protein sequence ID" value="KAL3872284.1"/>
    <property type="molecule type" value="Genomic_DNA"/>
</dbReference>
<dbReference type="AlphaFoldDB" id="A0ABD3WED2"/>
<reference evidence="3 4" key="1">
    <citation type="submission" date="2024-11" db="EMBL/GenBank/DDBJ databases">
        <title>Chromosome-level genome assembly of the freshwater bivalve Anodonta woodiana.</title>
        <authorList>
            <person name="Chen X."/>
        </authorList>
    </citation>
    <scope>NUCLEOTIDE SEQUENCE [LARGE SCALE GENOMIC DNA]</scope>
    <source>
        <strain evidence="3">MN2024</strain>
        <tissue evidence="3">Gills</tissue>
    </source>
</reference>
<sequence>MDVIRKFCIFVIGFFLQDAYKVLAQTTGSSLLLFVYPRTQISDFLRIVTDNGVFLRNQGGVIEVNTYRVNNHEGMTWGSTKALAVLSFPDRSSATTWVNGEKGLMRLGNWTNPNQSEMEVLLLDTLINRSNPLSQGYKAHIFGALSGTNSAFITEAENLVGPMYIKYGGRPDVRVIKQAKWQTLGGQGWPRTKNDTIFFGPMREMNNITALFASAEYKAMAVLLKTGQVMADFYSVESFYSLASTSTVIVYNIALMFLPLVCFLS</sequence>
<organism evidence="3 4">
    <name type="scientific">Sinanodonta woodiana</name>
    <name type="common">Chinese pond mussel</name>
    <name type="synonym">Anodonta woodiana</name>
    <dbReference type="NCBI Taxonomy" id="1069815"/>
    <lineage>
        <taxon>Eukaryota</taxon>
        <taxon>Metazoa</taxon>
        <taxon>Spiralia</taxon>
        <taxon>Lophotrochozoa</taxon>
        <taxon>Mollusca</taxon>
        <taxon>Bivalvia</taxon>
        <taxon>Autobranchia</taxon>
        <taxon>Heteroconchia</taxon>
        <taxon>Palaeoheterodonta</taxon>
        <taxon>Unionida</taxon>
        <taxon>Unionoidea</taxon>
        <taxon>Unionidae</taxon>
        <taxon>Unioninae</taxon>
        <taxon>Sinanodonta</taxon>
    </lineage>
</organism>
<keyword evidence="1" id="KW-0472">Membrane</keyword>